<evidence type="ECO:0000256" key="7">
    <source>
        <dbReference type="SAM" id="MobiDB-lite"/>
    </source>
</evidence>
<feature type="domain" description="RNase L inhibitor RLI-like possible metal-binding" evidence="9">
    <location>
        <begin position="51"/>
        <end position="78"/>
    </location>
</feature>
<evidence type="ECO:0000256" key="3">
    <source>
        <dbReference type="ARBA" id="ARBA00022552"/>
    </source>
</evidence>
<dbReference type="NCBIfam" id="NF002621">
    <property type="entry name" value="PRK02287.1"/>
    <property type="match status" value="1"/>
</dbReference>
<evidence type="ECO:0000256" key="5">
    <source>
        <dbReference type="ARBA" id="ARBA00022691"/>
    </source>
</evidence>
<dbReference type="EC" id="2.5.1.157" evidence="6"/>
<evidence type="ECO:0000256" key="2">
    <source>
        <dbReference type="ARBA" id="ARBA00022517"/>
    </source>
</evidence>
<proteinExistence type="inferred from homology"/>
<evidence type="ECO:0000256" key="6">
    <source>
        <dbReference type="HAMAP-Rule" id="MF_03146"/>
    </source>
</evidence>
<dbReference type="GO" id="GO:1904047">
    <property type="term" value="F:S-adenosyl-L-methionine binding"/>
    <property type="evidence" value="ECO:0007669"/>
    <property type="project" value="UniProtKB-UniRule"/>
</dbReference>
<evidence type="ECO:0000256" key="4">
    <source>
        <dbReference type="ARBA" id="ARBA00022679"/>
    </source>
</evidence>
<comment type="subcellular location">
    <subcellularLocation>
        <location evidence="6">Cytoplasm</location>
    </subcellularLocation>
    <subcellularLocation>
        <location evidence="6">Nucleus</location>
    </subcellularLocation>
</comment>
<evidence type="ECO:0000256" key="1">
    <source>
        <dbReference type="ARBA" id="ARBA00022490"/>
    </source>
</evidence>
<dbReference type="InterPro" id="IPR022968">
    <property type="entry name" value="Tsr3-like"/>
</dbReference>
<dbReference type="InterPro" id="IPR007177">
    <property type="entry name" value="Tsr3_C"/>
</dbReference>
<dbReference type="Pfam" id="PF04034">
    <property type="entry name" value="Ribo_biogen_C"/>
    <property type="match status" value="1"/>
</dbReference>
<name>A0A9W8B4R4_9FUNG</name>
<gene>
    <name evidence="6 10" type="primary">TSR3</name>
    <name evidence="10" type="ORF">H4R34_001418</name>
</gene>
<protein>
    <recommendedName>
        <fullName evidence="6">18S rRNA aminocarboxypropyltransferase</fullName>
        <ecNumber evidence="6">2.5.1.157</ecNumber>
    </recommendedName>
</protein>
<comment type="caution">
    <text evidence="6">Lacks conserved residue(s) required for the propagation of feature annotation.</text>
</comment>
<comment type="caution">
    <text evidence="10">The sequence shown here is derived from an EMBL/GenBank/DDBJ whole genome shotgun (WGS) entry which is preliminary data.</text>
</comment>
<feature type="compositionally biased region" description="Acidic residues" evidence="7">
    <location>
        <begin position="256"/>
        <end position="271"/>
    </location>
</feature>
<feature type="binding site" evidence="6">
    <location>
        <position position="111"/>
    </location>
    <ligand>
        <name>S-adenosyl-L-methionine</name>
        <dbReference type="ChEBI" id="CHEBI:59789"/>
    </ligand>
</feature>
<reference evidence="10" key="1">
    <citation type="submission" date="2022-07" db="EMBL/GenBank/DDBJ databases">
        <title>Phylogenomic reconstructions and comparative analyses of Kickxellomycotina fungi.</title>
        <authorList>
            <person name="Reynolds N.K."/>
            <person name="Stajich J.E."/>
            <person name="Barry K."/>
            <person name="Grigoriev I.V."/>
            <person name="Crous P."/>
            <person name="Smith M.E."/>
        </authorList>
    </citation>
    <scope>NUCLEOTIDE SEQUENCE</scope>
    <source>
        <strain evidence="10">RSA 567</strain>
    </source>
</reference>
<accession>A0A9W8B4R4</accession>
<comment type="catalytic activity">
    <reaction evidence="6">
        <text>N(1)-methylpseudouridine(1191) in yeast 18S rRNA + S-adenosyl-L-methionine = N(1)-methyl-N(3)-[(3S)-3-amino-3-carboxypropyl]pseudouridine(1191) in yeast 18S rRNA + S-methyl-5'-thioadenosine + H(+)</text>
        <dbReference type="Rhea" id="RHEA:63300"/>
        <dbReference type="Rhea" id="RHEA-COMP:13852"/>
        <dbReference type="Rhea" id="RHEA-COMP:16309"/>
        <dbReference type="ChEBI" id="CHEBI:15378"/>
        <dbReference type="ChEBI" id="CHEBI:17509"/>
        <dbReference type="ChEBI" id="CHEBI:59789"/>
        <dbReference type="ChEBI" id="CHEBI:74890"/>
        <dbReference type="ChEBI" id="CHEBI:146234"/>
    </reaction>
</comment>
<sequence>MGKGRSTGPRRGQAKVKRYEEERFRTSAQCASELTENNDQSSALPNVFLGMWDFDHCDPKRCSGRKLARLGMVKELQLTRAFRGIVLSPIGTQAVSPQDLDIALKHGLAVVDCSWARVEEVPFNKMKIKHHRLLPFMVASNTVNYGRPLKLNCAEALAACLYILGMQQAGDYVLSPFNYGREFYELNKAVIARYATCQDSSEIVRAQQAYLTQIDESQQQQRADRALRRGSNNEEDSDDSIFQNPNHANCAASDNDGGESGEEDSAEDEALYSDSGSLNERQPLGAVSDTLE</sequence>
<feature type="binding site" evidence="6">
    <location>
        <position position="134"/>
    </location>
    <ligand>
        <name>S-adenosyl-L-methionine</name>
        <dbReference type="ChEBI" id="CHEBI:59789"/>
    </ligand>
</feature>
<evidence type="ECO:0000259" key="8">
    <source>
        <dbReference type="Pfam" id="PF04034"/>
    </source>
</evidence>
<organism evidence="10 11">
    <name type="scientific">Dimargaris verticillata</name>
    <dbReference type="NCBI Taxonomy" id="2761393"/>
    <lineage>
        <taxon>Eukaryota</taxon>
        <taxon>Fungi</taxon>
        <taxon>Fungi incertae sedis</taxon>
        <taxon>Zoopagomycota</taxon>
        <taxon>Kickxellomycotina</taxon>
        <taxon>Dimargaritomycetes</taxon>
        <taxon>Dimargaritales</taxon>
        <taxon>Dimargaritaceae</taxon>
        <taxon>Dimargaris</taxon>
    </lineage>
</organism>
<dbReference type="AlphaFoldDB" id="A0A9W8B4R4"/>
<feature type="binding site" evidence="6">
    <location>
        <position position="63"/>
    </location>
    <ligand>
        <name>S-adenosyl-L-methionine</name>
        <dbReference type="ChEBI" id="CHEBI:59789"/>
    </ligand>
</feature>
<comment type="function">
    <text evidence="6">Aminocarboxypropyltransferase that catalyzes the aminocarboxypropyl transfer on pseudouridine at position 1191 (Psi1191) in 18S rRNA. It constitutes the last step in biosynthesis of the hypermodified N1-methyl-N3-(3-amino-3-carboxypropyl) pseudouridine (m1acp3-Psi) conserved in eukaryotic 18S rRNA.</text>
</comment>
<keyword evidence="6" id="KW-0539">Nucleus</keyword>
<keyword evidence="5 6" id="KW-0949">S-adenosyl-L-methionine</keyword>
<keyword evidence="1 6" id="KW-0963">Cytoplasm</keyword>
<comment type="catalytic activity">
    <reaction evidence="6">
        <text>an N(1)-methylpseudouridine in rRNA + S-adenosyl-L-methionine = N(1)-methyl-N(3)-[(3S)-3-amino-3-carboxypropyl]pseudouridine in rRNA + S-methyl-5'-thioadenosine + H(+)</text>
        <dbReference type="Rhea" id="RHEA:63296"/>
        <dbReference type="Rhea" id="RHEA-COMP:11634"/>
        <dbReference type="Rhea" id="RHEA-COMP:16310"/>
        <dbReference type="ChEBI" id="CHEBI:15378"/>
        <dbReference type="ChEBI" id="CHEBI:17509"/>
        <dbReference type="ChEBI" id="CHEBI:59789"/>
        <dbReference type="ChEBI" id="CHEBI:74890"/>
        <dbReference type="ChEBI" id="CHEBI:146234"/>
        <dbReference type="EC" id="2.5.1.157"/>
    </reaction>
</comment>
<dbReference type="GO" id="GO:0030490">
    <property type="term" value="P:maturation of SSU-rRNA"/>
    <property type="evidence" value="ECO:0007669"/>
    <property type="project" value="TreeGrafter"/>
</dbReference>
<keyword evidence="11" id="KW-1185">Reference proteome</keyword>
<feature type="region of interest" description="Disordered" evidence="7">
    <location>
        <begin position="1"/>
        <end position="21"/>
    </location>
</feature>
<dbReference type="GO" id="GO:0106388">
    <property type="term" value="F:rRNA small subunit aminocarboxypropyltransferase activity"/>
    <property type="evidence" value="ECO:0007669"/>
    <property type="project" value="UniProtKB-EC"/>
</dbReference>
<keyword evidence="4 6" id="KW-0808">Transferase</keyword>
<feature type="region of interest" description="Disordered" evidence="7">
    <location>
        <begin position="215"/>
        <end position="292"/>
    </location>
</feature>
<dbReference type="HAMAP" id="MF_01116">
    <property type="entry name" value="TSR3"/>
    <property type="match status" value="1"/>
</dbReference>
<dbReference type="InterPro" id="IPR007209">
    <property type="entry name" value="RNaseL-inhib-like_metal-bd_dom"/>
</dbReference>
<dbReference type="GO" id="GO:0005634">
    <property type="term" value="C:nucleus"/>
    <property type="evidence" value="ECO:0007669"/>
    <property type="project" value="UniProtKB-SubCell"/>
</dbReference>
<keyword evidence="3 6" id="KW-0698">rRNA processing</keyword>
<dbReference type="OrthoDB" id="10262062at2759"/>
<evidence type="ECO:0000259" key="9">
    <source>
        <dbReference type="Pfam" id="PF04068"/>
    </source>
</evidence>
<dbReference type="Proteomes" id="UP001151582">
    <property type="component" value="Unassembled WGS sequence"/>
</dbReference>
<keyword evidence="2 6" id="KW-0690">Ribosome biogenesis</keyword>
<feature type="domain" description="16S/18S rRNA aminocarboxypropyltransferase Tsr3 C-terminal" evidence="8">
    <location>
        <begin position="85"/>
        <end position="211"/>
    </location>
</feature>
<evidence type="ECO:0000313" key="11">
    <source>
        <dbReference type="Proteomes" id="UP001151582"/>
    </source>
</evidence>
<evidence type="ECO:0000313" key="10">
    <source>
        <dbReference type="EMBL" id="KAJ1983218.1"/>
    </source>
</evidence>
<dbReference type="Pfam" id="PF04068">
    <property type="entry name" value="Fer4_RLI"/>
    <property type="match status" value="1"/>
</dbReference>
<dbReference type="PANTHER" id="PTHR20426:SF0">
    <property type="entry name" value="18S RRNA AMINOCARBOXYPROPYLTRANSFERASE"/>
    <property type="match status" value="1"/>
</dbReference>
<comment type="similarity">
    <text evidence="6">Belongs to the TDD superfamily. TSR3 family.</text>
</comment>
<dbReference type="GO" id="GO:0005737">
    <property type="term" value="C:cytoplasm"/>
    <property type="evidence" value="ECO:0007669"/>
    <property type="project" value="UniProtKB-SubCell"/>
</dbReference>
<dbReference type="EMBL" id="JANBQB010000065">
    <property type="protein sequence ID" value="KAJ1983218.1"/>
    <property type="molecule type" value="Genomic_DNA"/>
</dbReference>
<dbReference type="GO" id="GO:0000455">
    <property type="term" value="P:enzyme-directed rRNA pseudouridine synthesis"/>
    <property type="evidence" value="ECO:0007669"/>
    <property type="project" value="UniProtKB-UniRule"/>
</dbReference>
<dbReference type="PANTHER" id="PTHR20426">
    <property type="entry name" value="RIBOSOME BIOGENESIS PROTEIN TSR3 HOMOLOG"/>
    <property type="match status" value="1"/>
</dbReference>